<organism evidence="1">
    <name type="scientific">Tetraselmis chuii</name>
    <dbReference type="NCBI Taxonomy" id="63592"/>
    <lineage>
        <taxon>Eukaryota</taxon>
        <taxon>Viridiplantae</taxon>
        <taxon>Chlorophyta</taxon>
        <taxon>core chlorophytes</taxon>
        <taxon>Chlorodendrophyceae</taxon>
        <taxon>Chlorodendrales</taxon>
        <taxon>Chlorodendraceae</taxon>
        <taxon>Tetraselmis</taxon>
    </lineage>
</organism>
<evidence type="ECO:0000313" key="1">
    <source>
        <dbReference type="EMBL" id="CAD9212501.1"/>
    </source>
</evidence>
<gene>
    <name evidence="1" type="ORF">TCHU04912_LOCUS14740</name>
</gene>
<accession>A0A7S1X5X9</accession>
<sequence>MTSEEDCRCMYGVAHSPVKGSASVNFGAPTLRSMDVCGFPPSARVRQLAQARAADVARLNLVLESGGSDEELHSIAGGLSAAGTRPTVFRTFRELPFSR</sequence>
<proteinExistence type="predicted"/>
<dbReference type="AlphaFoldDB" id="A0A7S1X5X9"/>
<name>A0A7S1X5X9_9CHLO</name>
<protein>
    <submittedName>
        <fullName evidence="1">Uncharacterized protein</fullName>
    </submittedName>
</protein>
<dbReference type="EMBL" id="HBGG01028556">
    <property type="protein sequence ID" value="CAD9212501.1"/>
    <property type="molecule type" value="Transcribed_RNA"/>
</dbReference>
<reference evidence="1" key="1">
    <citation type="submission" date="2021-01" db="EMBL/GenBank/DDBJ databases">
        <authorList>
            <person name="Corre E."/>
            <person name="Pelletier E."/>
            <person name="Niang G."/>
            <person name="Scheremetjew M."/>
            <person name="Finn R."/>
            <person name="Kale V."/>
            <person name="Holt S."/>
            <person name="Cochrane G."/>
            <person name="Meng A."/>
            <person name="Brown T."/>
            <person name="Cohen L."/>
        </authorList>
    </citation>
    <scope>NUCLEOTIDE SEQUENCE</scope>
    <source>
        <strain evidence="1">PLY429</strain>
    </source>
</reference>